<keyword evidence="1" id="KW-1133">Transmembrane helix</keyword>
<organism evidence="3">
    <name type="scientific">Leptolyngbya sp. NK1-12</name>
    <dbReference type="NCBI Taxonomy" id="2547451"/>
    <lineage>
        <taxon>Bacteria</taxon>
        <taxon>Bacillati</taxon>
        <taxon>Cyanobacteriota</taxon>
        <taxon>Cyanophyceae</taxon>
        <taxon>Leptolyngbyales</taxon>
        <taxon>Leptolyngbyaceae</taxon>
        <taxon>Leptolyngbya group</taxon>
        <taxon>Leptolyngbya</taxon>
    </lineage>
</organism>
<dbReference type="InterPro" id="IPR014729">
    <property type="entry name" value="Rossmann-like_a/b/a_fold"/>
</dbReference>
<evidence type="ECO:0000256" key="1">
    <source>
        <dbReference type="SAM" id="Phobius"/>
    </source>
</evidence>
<dbReference type="CDD" id="cd06259">
    <property type="entry name" value="YdcF-like"/>
    <property type="match status" value="1"/>
</dbReference>
<keyword evidence="1" id="KW-0812">Transmembrane</keyword>
<dbReference type="PANTHER" id="PTHR30336:SF4">
    <property type="entry name" value="ENVELOPE BIOGENESIS FACTOR ELYC"/>
    <property type="match status" value="1"/>
</dbReference>
<evidence type="ECO:0000313" key="3">
    <source>
        <dbReference type="EMBL" id="WNZ22578.1"/>
    </source>
</evidence>
<dbReference type="PANTHER" id="PTHR30336">
    <property type="entry name" value="INNER MEMBRANE PROTEIN, PROBABLE PERMEASE"/>
    <property type="match status" value="1"/>
</dbReference>
<gene>
    <name evidence="3" type="ORF">HJG54_06700</name>
</gene>
<accession>A0AA97APZ6</accession>
<reference evidence="3" key="1">
    <citation type="submission" date="2020-05" db="EMBL/GenBank/DDBJ databases">
        <authorList>
            <person name="Zhu T."/>
            <person name="Keshari N."/>
            <person name="Lu X."/>
        </authorList>
    </citation>
    <scope>NUCLEOTIDE SEQUENCE</scope>
    <source>
        <strain evidence="3">NK1-12</strain>
    </source>
</reference>
<dbReference type="AlphaFoldDB" id="A0AA97APZ6"/>
<sequence>MDGLTAMIAMVDPASCGDSPAGGWAFLTWQLFNGVTNPSLVLPVLASLILLPWFVKALPWKRQISGLGMVLLLLYGLLCSPLGIQLGNRALQAFLPSDSGEAADAIVVLGRGSEMRLERTEVAAELWRAGRAPLVFASGWGDAQPIVSLLSQMGLPSQAVDGEPCSRTTEENARFTAARLQPAVQQIVLVTDPPHMLRSYLTFRSLGFRVIPHTNSLPAQLPPRKEAFLLVREYLGLASYSALGRFSPRQTQPALVGSFKF</sequence>
<name>A0AA97APZ6_9CYAN</name>
<feature type="domain" description="DUF218" evidence="2">
    <location>
        <begin position="104"/>
        <end position="236"/>
    </location>
</feature>
<evidence type="ECO:0000259" key="2">
    <source>
        <dbReference type="Pfam" id="PF02698"/>
    </source>
</evidence>
<dbReference type="InterPro" id="IPR003848">
    <property type="entry name" value="DUF218"/>
</dbReference>
<dbReference type="Gene3D" id="3.40.50.620">
    <property type="entry name" value="HUPs"/>
    <property type="match status" value="1"/>
</dbReference>
<proteinExistence type="predicted"/>
<feature type="transmembrane region" description="Helical" evidence="1">
    <location>
        <begin position="40"/>
        <end position="59"/>
    </location>
</feature>
<feature type="transmembrane region" description="Helical" evidence="1">
    <location>
        <begin position="66"/>
        <end position="84"/>
    </location>
</feature>
<dbReference type="GO" id="GO:0043164">
    <property type="term" value="P:Gram-negative-bacterium-type cell wall biogenesis"/>
    <property type="evidence" value="ECO:0007669"/>
    <property type="project" value="TreeGrafter"/>
</dbReference>
<dbReference type="Pfam" id="PF02698">
    <property type="entry name" value="DUF218"/>
    <property type="match status" value="1"/>
</dbReference>
<dbReference type="RefSeq" id="WP_316434063.1">
    <property type="nucleotide sequence ID" value="NZ_CP053586.1"/>
</dbReference>
<dbReference type="EMBL" id="CP053586">
    <property type="protein sequence ID" value="WNZ22578.1"/>
    <property type="molecule type" value="Genomic_DNA"/>
</dbReference>
<dbReference type="GO" id="GO:0005886">
    <property type="term" value="C:plasma membrane"/>
    <property type="evidence" value="ECO:0007669"/>
    <property type="project" value="TreeGrafter"/>
</dbReference>
<protein>
    <submittedName>
        <fullName evidence="3">YdcF family protein</fullName>
    </submittedName>
</protein>
<dbReference type="InterPro" id="IPR051599">
    <property type="entry name" value="Cell_Envelope_Assoc"/>
</dbReference>
<keyword evidence="1" id="KW-0472">Membrane</keyword>
<dbReference type="GO" id="GO:0000270">
    <property type="term" value="P:peptidoglycan metabolic process"/>
    <property type="evidence" value="ECO:0007669"/>
    <property type="project" value="TreeGrafter"/>
</dbReference>